<protein>
    <submittedName>
        <fullName evidence="1">Uncharacterized protein</fullName>
    </submittedName>
</protein>
<dbReference type="AlphaFoldDB" id="A0A3B1AZL1"/>
<evidence type="ECO:0000313" key="1">
    <source>
        <dbReference type="EMBL" id="VAW98276.1"/>
    </source>
</evidence>
<dbReference type="EMBL" id="UOFR01000058">
    <property type="protein sequence ID" value="VAW98276.1"/>
    <property type="molecule type" value="Genomic_DNA"/>
</dbReference>
<reference evidence="1" key="1">
    <citation type="submission" date="2018-06" db="EMBL/GenBank/DDBJ databases">
        <authorList>
            <person name="Zhirakovskaya E."/>
        </authorList>
    </citation>
    <scope>NUCLEOTIDE SEQUENCE</scope>
</reference>
<organism evidence="1">
    <name type="scientific">hydrothermal vent metagenome</name>
    <dbReference type="NCBI Taxonomy" id="652676"/>
    <lineage>
        <taxon>unclassified sequences</taxon>
        <taxon>metagenomes</taxon>
        <taxon>ecological metagenomes</taxon>
    </lineage>
</organism>
<accession>A0A3B1AZL1</accession>
<name>A0A3B1AZL1_9ZZZZ</name>
<proteinExistence type="predicted"/>
<sequence>MISFLYRLVNSYETEHGFRPNMLYINPSHFEQLRVDLACINGLDNLVQFLGMEIAIDADMAHPQVAFTDINWRHSQAV</sequence>
<gene>
    <name evidence="1" type="ORF">MNBD_GAMMA21-1387</name>
</gene>